<sequence length="74" mass="7907">SCPIHTPQGSLSALIPIPGRHMVYNALAGTAVGCTYGLTLEQIKQGIETLQSVSGRFHIIETGKYTVVDDCYNA</sequence>
<dbReference type="PANTHER" id="PTHR23135">
    <property type="entry name" value="MUR LIGASE FAMILY MEMBER"/>
    <property type="match status" value="1"/>
</dbReference>
<dbReference type="InterPro" id="IPR036565">
    <property type="entry name" value="Mur-like_cat_sf"/>
</dbReference>
<accession>A0AAW4WYA4</accession>
<protein>
    <submittedName>
        <fullName evidence="2">UDP-N-acetylmuramoyl-tripeptide--D-alanyl-D-alanine ligase</fullName>
    </submittedName>
</protein>
<proteinExistence type="predicted"/>
<dbReference type="GO" id="GO:0016874">
    <property type="term" value="F:ligase activity"/>
    <property type="evidence" value="ECO:0007669"/>
    <property type="project" value="UniProtKB-KW"/>
</dbReference>
<feature type="non-terminal residue" evidence="2">
    <location>
        <position position="74"/>
    </location>
</feature>
<dbReference type="Gene3D" id="3.40.1190.10">
    <property type="entry name" value="Mur-like, catalytic domain"/>
    <property type="match status" value="1"/>
</dbReference>
<dbReference type="SUPFAM" id="SSF53623">
    <property type="entry name" value="MurD-like peptide ligases, catalytic domain"/>
    <property type="match status" value="1"/>
</dbReference>
<dbReference type="AlphaFoldDB" id="A0AAW4WYA4"/>
<dbReference type="PANTHER" id="PTHR23135:SF4">
    <property type="entry name" value="UDP-N-ACETYLMURAMOYL-L-ALANYL-D-GLUTAMATE--2,6-DIAMINOPIMELATE LIGASE MURE HOMOLOG, CHLOROPLASTIC"/>
    <property type="match status" value="1"/>
</dbReference>
<comment type="pathway">
    <text evidence="1">Cell wall biogenesis; peptidoglycan biosynthesis.</text>
</comment>
<feature type="non-terminal residue" evidence="2">
    <location>
        <position position="1"/>
    </location>
</feature>
<dbReference type="EMBL" id="JAJFBX010000494">
    <property type="protein sequence ID" value="MCC2749055.1"/>
    <property type="molecule type" value="Genomic_DNA"/>
</dbReference>
<organism evidence="2 3">
    <name type="scientific">Agathobacter rectalis</name>
    <dbReference type="NCBI Taxonomy" id="39491"/>
    <lineage>
        <taxon>Bacteria</taxon>
        <taxon>Bacillati</taxon>
        <taxon>Bacillota</taxon>
        <taxon>Clostridia</taxon>
        <taxon>Lachnospirales</taxon>
        <taxon>Lachnospiraceae</taxon>
        <taxon>Agathobacter</taxon>
    </lineage>
</organism>
<name>A0AAW4WYA4_9FIRM</name>
<comment type="caution">
    <text evidence="2">The sequence shown here is derived from an EMBL/GenBank/DDBJ whole genome shotgun (WGS) entry which is preliminary data.</text>
</comment>
<keyword evidence="2" id="KW-0436">Ligase</keyword>
<dbReference type="GO" id="GO:0005524">
    <property type="term" value="F:ATP binding"/>
    <property type="evidence" value="ECO:0007669"/>
    <property type="project" value="InterPro"/>
</dbReference>
<gene>
    <name evidence="2" type="ORF">LK487_18970</name>
</gene>
<dbReference type="Proteomes" id="UP001197847">
    <property type="component" value="Unassembled WGS sequence"/>
</dbReference>
<evidence type="ECO:0000256" key="1">
    <source>
        <dbReference type="ARBA" id="ARBA00004752"/>
    </source>
</evidence>
<reference evidence="2" key="1">
    <citation type="submission" date="2021-10" db="EMBL/GenBank/DDBJ databases">
        <title>Collection of gut derived symbiotic bacterial strains cultured from healthy donors.</title>
        <authorList>
            <person name="Lin H."/>
            <person name="Littmann E."/>
            <person name="Claire K."/>
            <person name="Pamer E."/>
        </authorList>
    </citation>
    <scope>NUCLEOTIDE SEQUENCE</scope>
    <source>
        <strain evidence="2">MSK.22.92</strain>
    </source>
</reference>
<evidence type="ECO:0000313" key="2">
    <source>
        <dbReference type="EMBL" id="MCC2749055.1"/>
    </source>
</evidence>
<evidence type="ECO:0000313" key="3">
    <source>
        <dbReference type="Proteomes" id="UP001197847"/>
    </source>
</evidence>